<dbReference type="PROSITE" id="PS50240">
    <property type="entry name" value="TRYPSIN_DOM"/>
    <property type="match status" value="1"/>
</dbReference>
<evidence type="ECO:0000313" key="9">
    <source>
        <dbReference type="EMBL" id="KYB24665.1"/>
    </source>
</evidence>
<dbReference type="Pfam" id="PF18322">
    <property type="entry name" value="CLIP_1"/>
    <property type="match status" value="1"/>
</dbReference>
<comment type="subcellular location">
    <subcellularLocation>
        <location evidence="1">Secreted</location>
    </subcellularLocation>
</comment>
<dbReference type="STRING" id="7070.A0A139W9S1"/>
<dbReference type="OMA" id="DQKRCLV"/>
<dbReference type="InterPro" id="IPR001314">
    <property type="entry name" value="Peptidase_S1A"/>
</dbReference>
<dbReference type="GO" id="GO:0006508">
    <property type="term" value="P:proteolysis"/>
    <property type="evidence" value="ECO:0000318"/>
    <property type="project" value="GO_Central"/>
</dbReference>
<gene>
    <name evidence="9" type="primary">AUGUSTUS-3.0.2_32710</name>
    <name evidence="9" type="ORF">TcasGA2_TC032710</name>
</gene>
<reference evidence="9 10" key="1">
    <citation type="journal article" date="2008" name="Nature">
        <title>The genome of the model beetle and pest Tribolium castaneum.</title>
        <authorList>
            <consortium name="Tribolium Genome Sequencing Consortium"/>
            <person name="Richards S."/>
            <person name="Gibbs R.A."/>
            <person name="Weinstock G.M."/>
            <person name="Brown S.J."/>
            <person name="Denell R."/>
            <person name="Beeman R.W."/>
            <person name="Gibbs R."/>
            <person name="Beeman R.W."/>
            <person name="Brown S.J."/>
            <person name="Bucher G."/>
            <person name="Friedrich M."/>
            <person name="Grimmelikhuijzen C.J."/>
            <person name="Klingler M."/>
            <person name="Lorenzen M."/>
            <person name="Richards S."/>
            <person name="Roth S."/>
            <person name="Schroder R."/>
            <person name="Tautz D."/>
            <person name="Zdobnov E.M."/>
            <person name="Muzny D."/>
            <person name="Gibbs R.A."/>
            <person name="Weinstock G.M."/>
            <person name="Attaway T."/>
            <person name="Bell S."/>
            <person name="Buhay C.J."/>
            <person name="Chandrabose M.N."/>
            <person name="Chavez D."/>
            <person name="Clerk-Blankenburg K.P."/>
            <person name="Cree A."/>
            <person name="Dao M."/>
            <person name="Davis C."/>
            <person name="Chacko J."/>
            <person name="Dinh H."/>
            <person name="Dugan-Rocha S."/>
            <person name="Fowler G."/>
            <person name="Garner T.T."/>
            <person name="Garnes J."/>
            <person name="Gnirke A."/>
            <person name="Hawes A."/>
            <person name="Hernandez J."/>
            <person name="Hines S."/>
            <person name="Holder M."/>
            <person name="Hume J."/>
            <person name="Jhangiani S.N."/>
            <person name="Joshi V."/>
            <person name="Khan Z.M."/>
            <person name="Jackson L."/>
            <person name="Kovar C."/>
            <person name="Kowis A."/>
            <person name="Lee S."/>
            <person name="Lewis L.R."/>
            <person name="Margolis J."/>
            <person name="Morgan M."/>
            <person name="Nazareth L.V."/>
            <person name="Nguyen N."/>
            <person name="Okwuonu G."/>
            <person name="Parker D."/>
            <person name="Richards S."/>
            <person name="Ruiz S.J."/>
            <person name="Santibanez J."/>
            <person name="Savard J."/>
            <person name="Scherer S.E."/>
            <person name="Schneider B."/>
            <person name="Sodergren E."/>
            <person name="Tautz D."/>
            <person name="Vattahil S."/>
            <person name="Villasana D."/>
            <person name="White C.S."/>
            <person name="Wright R."/>
            <person name="Park Y."/>
            <person name="Beeman R.W."/>
            <person name="Lord J."/>
            <person name="Oppert B."/>
            <person name="Lorenzen M."/>
            <person name="Brown S."/>
            <person name="Wang L."/>
            <person name="Savard J."/>
            <person name="Tautz D."/>
            <person name="Richards S."/>
            <person name="Weinstock G."/>
            <person name="Gibbs R.A."/>
            <person name="Liu Y."/>
            <person name="Worley K."/>
            <person name="Weinstock G."/>
            <person name="Elsik C.G."/>
            <person name="Reese J.T."/>
            <person name="Elhaik E."/>
            <person name="Landan G."/>
            <person name="Graur D."/>
            <person name="Arensburger P."/>
            <person name="Atkinson P."/>
            <person name="Beeman R.W."/>
            <person name="Beidler J."/>
            <person name="Brown S.J."/>
            <person name="Demuth J.P."/>
            <person name="Drury D.W."/>
            <person name="Du Y.Z."/>
            <person name="Fujiwara H."/>
            <person name="Lorenzen M."/>
            <person name="Maselli V."/>
            <person name="Osanai M."/>
            <person name="Park Y."/>
            <person name="Robertson H.M."/>
            <person name="Tu Z."/>
            <person name="Wang J.J."/>
            <person name="Wang S."/>
            <person name="Richards S."/>
            <person name="Song H."/>
            <person name="Zhang L."/>
            <person name="Sodergren E."/>
            <person name="Werner D."/>
            <person name="Stanke M."/>
            <person name="Morgenstern B."/>
            <person name="Solovyev V."/>
            <person name="Kosarev P."/>
            <person name="Brown G."/>
            <person name="Chen H.C."/>
            <person name="Ermolaeva O."/>
            <person name="Hlavina W."/>
            <person name="Kapustin Y."/>
            <person name="Kiryutin B."/>
            <person name="Kitts P."/>
            <person name="Maglott D."/>
            <person name="Pruitt K."/>
            <person name="Sapojnikov V."/>
            <person name="Souvorov A."/>
            <person name="Mackey A.J."/>
            <person name="Waterhouse R.M."/>
            <person name="Wyder S."/>
            <person name="Zdobnov E.M."/>
            <person name="Zdobnov E.M."/>
            <person name="Wyder S."/>
            <person name="Kriventseva E.V."/>
            <person name="Kadowaki T."/>
            <person name="Bork P."/>
            <person name="Aranda M."/>
            <person name="Bao R."/>
            <person name="Beermann A."/>
            <person name="Berns N."/>
            <person name="Bolognesi R."/>
            <person name="Bonneton F."/>
            <person name="Bopp D."/>
            <person name="Brown S.J."/>
            <person name="Bucher G."/>
            <person name="Butts T."/>
            <person name="Chaumot A."/>
            <person name="Denell R.E."/>
            <person name="Ferrier D.E."/>
            <person name="Friedrich M."/>
            <person name="Gordon C.M."/>
            <person name="Jindra M."/>
            <person name="Klingler M."/>
            <person name="Lan Q."/>
            <person name="Lattorff H.M."/>
            <person name="Laudet V."/>
            <person name="von Levetsow C."/>
            <person name="Liu Z."/>
            <person name="Lutz R."/>
            <person name="Lynch J.A."/>
            <person name="da Fonseca R.N."/>
            <person name="Posnien N."/>
            <person name="Reuter R."/>
            <person name="Roth S."/>
            <person name="Savard J."/>
            <person name="Schinko J.B."/>
            <person name="Schmitt C."/>
            <person name="Schoppmeier M."/>
            <person name="Schroder R."/>
            <person name="Shippy T.D."/>
            <person name="Simonnet F."/>
            <person name="Marques-Souza H."/>
            <person name="Tautz D."/>
            <person name="Tomoyasu Y."/>
            <person name="Trauner J."/>
            <person name="Van der Zee M."/>
            <person name="Vervoort M."/>
            <person name="Wittkopp N."/>
            <person name="Wimmer E.A."/>
            <person name="Yang X."/>
            <person name="Jones A.K."/>
            <person name="Sattelle D.B."/>
            <person name="Ebert P.R."/>
            <person name="Nelson D."/>
            <person name="Scott J.G."/>
            <person name="Beeman R.W."/>
            <person name="Muthukrishnan S."/>
            <person name="Kramer K.J."/>
            <person name="Arakane Y."/>
            <person name="Beeman R.W."/>
            <person name="Zhu Q."/>
            <person name="Hogenkamp D."/>
            <person name="Dixit R."/>
            <person name="Oppert B."/>
            <person name="Jiang H."/>
            <person name="Zou Z."/>
            <person name="Marshall J."/>
            <person name="Elpidina E."/>
            <person name="Vinokurov K."/>
            <person name="Oppert C."/>
            <person name="Zou Z."/>
            <person name="Evans J."/>
            <person name="Lu Z."/>
            <person name="Zhao P."/>
            <person name="Sumathipala N."/>
            <person name="Altincicek B."/>
            <person name="Vilcinskas A."/>
            <person name="Williams M."/>
            <person name="Hultmark D."/>
            <person name="Hetru C."/>
            <person name="Jiang H."/>
            <person name="Grimmelikhuijzen C.J."/>
            <person name="Hauser F."/>
            <person name="Cazzamali G."/>
            <person name="Williamson M."/>
            <person name="Park Y."/>
            <person name="Li B."/>
            <person name="Tanaka Y."/>
            <person name="Predel R."/>
            <person name="Neupert S."/>
            <person name="Schachtner J."/>
            <person name="Verleyen P."/>
            <person name="Raible F."/>
            <person name="Bork P."/>
            <person name="Friedrich M."/>
            <person name="Walden K.K."/>
            <person name="Robertson H.M."/>
            <person name="Angeli S."/>
            <person name="Foret S."/>
            <person name="Bucher G."/>
            <person name="Schuetz S."/>
            <person name="Maleszka R."/>
            <person name="Wimmer E.A."/>
            <person name="Beeman R.W."/>
            <person name="Lorenzen M."/>
            <person name="Tomoyasu Y."/>
            <person name="Miller S.C."/>
            <person name="Grossmann D."/>
            <person name="Bucher G."/>
        </authorList>
    </citation>
    <scope>NUCLEOTIDE SEQUENCE [LARGE SCALE GENOMIC DNA]</scope>
    <source>
        <strain evidence="9 10">Georgia GA2</strain>
    </source>
</reference>
<evidence type="ECO:0000256" key="7">
    <source>
        <dbReference type="SAM" id="SignalP"/>
    </source>
</evidence>
<keyword evidence="10" id="KW-1185">Reference proteome</keyword>
<evidence type="ECO:0000256" key="3">
    <source>
        <dbReference type="ARBA" id="ARBA00023157"/>
    </source>
</evidence>
<protein>
    <recommendedName>
        <fullName evidence="5">Phenoloxidase-activating factor 2</fullName>
    </recommendedName>
    <alternativeName>
        <fullName evidence="6">Prophenoloxidase-activating factor II</fullName>
    </alternativeName>
</protein>
<dbReference type="InterPro" id="IPR043504">
    <property type="entry name" value="Peptidase_S1_PA_chymotrypsin"/>
</dbReference>
<feature type="chain" id="PRO_5007299568" description="Phenoloxidase-activating factor 2" evidence="7">
    <location>
        <begin position="19"/>
        <end position="327"/>
    </location>
</feature>
<feature type="signal peptide" evidence="7">
    <location>
        <begin position="1"/>
        <end position="18"/>
    </location>
</feature>
<reference evidence="9 10" key="2">
    <citation type="journal article" date="2010" name="Nucleic Acids Res.">
        <title>BeetleBase in 2010: revisions to provide comprehensive genomic information for Tribolium castaneum.</title>
        <authorList>
            <person name="Kim H.S."/>
            <person name="Murphy T."/>
            <person name="Xia J."/>
            <person name="Caragea D."/>
            <person name="Park Y."/>
            <person name="Beeman R.W."/>
            <person name="Lorenzen M.D."/>
            <person name="Butcher S."/>
            <person name="Manak J.R."/>
            <person name="Brown S.J."/>
        </authorList>
    </citation>
    <scope>NUCLEOTIDE SEQUENCE [LARGE SCALE GENOMIC DNA]</scope>
    <source>
        <strain evidence="9 10">Georgia GA2</strain>
    </source>
</reference>
<sequence length="327" mass="36230">MALLTLSLIILSIGSCLSANCICVPFWKCNDENFSTEDLDLVGFRSGCESYFDVCCTIKCGLRKSEIVIFEGTIRNRILGPENSANFGEFPWMLGVLSGRTYRCGASLIHPKVALTAAHCVHSNGFYKVRAGEWDWNSRKEPLKHQDRLAKKIIIHPGYDPNSLINDIALIILDRDFQLSENVGVVCLPPHNSEPLQEECVVSGWGKTHKSGKHQTVLNKAVFPIVPNSRCETALQRAHLGPLFRLHSSFMCAGGKEKDTCKGDGGSPLVCGVQGEEERYEQFGIVSWGLVCGTTDSPGVYVSVAQFVAWIDQQVLNENLDNQIYKY</sequence>
<accession>A0A139W9S1</accession>
<dbReference type="GO" id="GO:0005615">
    <property type="term" value="C:extracellular space"/>
    <property type="evidence" value="ECO:0000318"/>
    <property type="project" value="GO_Central"/>
</dbReference>
<dbReference type="OrthoDB" id="6261922at2759"/>
<keyword evidence="3" id="KW-1015">Disulfide bond</keyword>
<dbReference type="InterPro" id="IPR009003">
    <property type="entry name" value="Peptidase_S1_PA"/>
</dbReference>
<evidence type="ECO:0000259" key="8">
    <source>
        <dbReference type="PROSITE" id="PS50240"/>
    </source>
</evidence>
<feature type="domain" description="Peptidase S1" evidence="8">
    <location>
        <begin position="78"/>
        <end position="316"/>
    </location>
</feature>
<dbReference type="AlphaFoldDB" id="A0A139W9S1"/>
<dbReference type="FunFam" id="2.40.10.10:FF:000038">
    <property type="entry name" value="Serine protease"/>
    <property type="match status" value="1"/>
</dbReference>
<comment type="similarity">
    <text evidence="4">Belongs to the peptidase S1 family. CLIP subfamily.</text>
</comment>
<evidence type="ECO:0000256" key="1">
    <source>
        <dbReference type="ARBA" id="ARBA00004613"/>
    </source>
</evidence>
<keyword evidence="2" id="KW-0964">Secreted</keyword>
<dbReference type="KEGG" id="tca:658759"/>
<dbReference type="Gene3D" id="2.40.10.10">
    <property type="entry name" value="Trypsin-like serine proteases"/>
    <property type="match status" value="1"/>
</dbReference>
<proteinExistence type="inferred from homology"/>
<name>A0A139W9S1_TRICA</name>
<evidence type="ECO:0000256" key="5">
    <source>
        <dbReference type="ARBA" id="ARBA00068096"/>
    </source>
</evidence>
<dbReference type="InterPro" id="IPR051487">
    <property type="entry name" value="Ser/Thr_Proteases_Immune/Dev"/>
</dbReference>
<dbReference type="GO" id="GO:0004252">
    <property type="term" value="F:serine-type endopeptidase activity"/>
    <property type="evidence" value="ECO:0000318"/>
    <property type="project" value="GO_Central"/>
</dbReference>
<dbReference type="PRINTS" id="PR00722">
    <property type="entry name" value="CHYMOTRYPSIN"/>
</dbReference>
<dbReference type="Pfam" id="PF00089">
    <property type="entry name" value="Trypsin"/>
    <property type="match status" value="1"/>
</dbReference>
<dbReference type="SMART" id="SM00020">
    <property type="entry name" value="Tryp_SPc"/>
    <property type="match status" value="1"/>
</dbReference>
<evidence type="ECO:0000313" key="10">
    <source>
        <dbReference type="Proteomes" id="UP000007266"/>
    </source>
</evidence>
<keyword evidence="7" id="KW-0732">Signal</keyword>
<dbReference type="PANTHER" id="PTHR24256">
    <property type="entry name" value="TRYPTASE-RELATED"/>
    <property type="match status" value="1"/>
</dbReference>
<dbReference type="InterPro" id="IPR001254">
    <property type="entry name" value="Trypsin_dom"/>
</dbReference>
<evidence type="ECO:0000256" key="4">
    <source>
        <dbReference type="ARBA" id="ARBA00024195"/>
    </source>
</evidence>
<evidence type="ECO:0000256" key="6">
    <source>
        <dbReference type="ARBA" id="ARBA00076468"/>
    </source>
</evidence>
<dbReference type="InterPro" id="IPR018114">
    <property type="entry name" value="TRYPSIN_HIS"/>
</dbReference>
<dbReference type="InParanoid" id="A0A139W9S1"/>
<organism evidence="9 10">
    <name type="scientific">Tribolium castaneum</name>
    <name type="common">Red flour beetle</name>
    <dbReference type="NCBI Taxonomy" id="7070"/>
    <lineage>
        <taxon>Eukaryota</taxon>
        <taxon>Metazoa</taxon>
        <taxon>Ecdysozoa</taxon>
        <taxon>Arthropoda</taxon>
        <taxon>Hexapoda</taxon>
        <taxon>Insecta</taxon>
        <taxon>Pterygota</taxon>
        <taxon>Neoptera</taxon>
        <taxon>Endopterygota</taxon>
        <taxon>Coleoptera</taxon>
        <taxon>Polyphaga</taxon>
        <taxon>Cucujiformia</taxon>
        <taxon>Tenebrionidae</taxon>
        <taxon>Tenebrionidae incertae sedis</taxon>
        <taxon>Tribolium</taxon>
    </lineage>
</organism>
<dbReference type="InterPro" id="IPR041515">
    <property type="entry name" value="PPAF-2-like_Clip"/>
</dbReference>
<evidence type="ECO:0000256" key="2">
    <source>
        <dbReference type="ARBA" id="ARBA00022525"/>
    </source>
</evidence>
<dbReference type="Proteomes" id="UP000007266">
    <property type="component" value="Unassembled WGS sequence"/>
</dbReference>
<dbReference type="EMBL" id="KQ972027">
    <property type="protein sequence ID" value="KYB24665.1"/>
    <property type="molecule type" value="Genomic_DNA"/>
</dbReference>
<dbReference type="GO" id="GO:0009953">
    <property type="term" value="P:dorsal/ventral pattern formation"/>
    <property type="evidence" value="ECO:0000315"/>
    <property type="project" value="iBB"/>
</dbReference>
<dbReference type="CDD" id="cd00190">
    <property type="entry name" value="Tryp_SPc"/>
    <property type="match status" value="1"/>
</dbReference>
<dbReference type="SUPFAM" id="SSF50494">
    <property type="entry name" value="Trypsin-like serine proteases"/>
    <property type="match status" value="1"/>
</dbReference>
<dbReference type="PROSITE" id="PS00134">
    <property type="entry name" value="TRYPSIN_HIS"/>
    <property type="match status" value="1"/>
</dbReference>